<evidence type="ECO:0000256" key="3">
    <source>
        <dbReference type="ARBA" id="ARBA00022833"/>
    </source>
</evidence>
<dbReference type="KEGG" id="tpal:117652783"/>
<dbReference type="Proteomes" id="UP000515158">
    <property type="component" value="Unplaced"/>
</dbReference>
<evidence type="ECO:0000256" key="1">
    <source>
        <dbReference type="ARBA" id="ARBA00022723"/>
    </source>
</evidence>
<dbReference type="SUPFAM" id="SSF57716">
    <property type="entry name" value="Glucocorticoid receptor-like (DNA-binding domain)"/>
    <property type="match status" value="1"/>
</dbReference>
<dbReference type="SMART" id="SM00980">
    <property type="entry name" value="THAP"/>
    <property type="match status" value="1"/>
</dbReference>
<proteinExistence type="predicted"/>
<organism evidence="8">
    <name type="scientific">Thrips palmi</name>
    <name type="common">Melon thrips</name>
    <dbReference type="NCBI Taxonomy" id="161013"/>
    <lineage>
        <taxon>Eukaryota</taxon>
        <taxon>Metazoa</taxon>
        <taxon>Ecdysozoa</taxon>
        <taxon>Arthropoda</taxon>
        <taxon>Hexapoda</taxon>
        <taxon>Insecta</taxon>
        <taxon>Pterygota</taxon>
        <taxon>Neoptera</taxon>
        <taxon>Paraneoptera</taxon>
        <taxon>Thysanoptera</taxon>
        <taxon>Terebrantia</taxon>
        <taxon>Thripoidea</taxon>
        <taxon>Thripidae</taxon>
        <taxon>Thrips</taxon>
    </lineage>
</organism>
<dbReference type="Pfam" id="PF05485">
    <property type="entry name" value="THAP"/>
    <property type="match status" value="1"/>
</dbReference>
<keyword evidence="1" id="KW-0479">Metal-binding</keyword>
<evidence type="ECO:0000259" key="6">
    <source>
        <dbReference type="PROSITE" id="PS50950"/>
    </source>
</evidence>
<keyword evidence="2 5" id="KW-0863">Zinc-finger</keyword>
<protein>
    <submittedName>
        <fullName evidence="8">Uncharacterized protein LOC117652783</fullName>
    </submittedName>
</protein>
<evidence type="ECO:0000256" key="2">
    <source>
        <dbReference type="ARBA" id="ARBA00022771"/>
    </source>
</evidence>
<keyword evidence="7" id="KW-1185">Reference proteome</keyword>
<evidence type="ECO:0000313" key="7">
    <source>
        <dbReference type="Proteomes" id="UP000515158"/>
    </source>
</evidence>
<evidence type="ECO:0000256" key="5">
    <source>
        <dbReference type="PROSITE-ProRule" id="PRU00309"/>
    </source>
</evidence>
<dbReference type="InterPro" id="IPR006612">
    <property type="entry name" value="THAP_Znf"/>
</dbReference>
<dbReference type="OrthoDB" id="6627680at2759"/>
<dbReference type="PANTHER" id="PTHR46600:SF11">
    <property type="entry name" value="THAP DOMAIN-CONTAINING PROTEIN 10"/>
    <property type="match status" value="1"/>
</dbReference>
<evidence type="ECO:0000313" key="8">
    <source>
        <dbReference type="RefSeq" id="XP_034253768.1"/>
    </source>
</evidence>
<dbReference type="AlphaFoldDB" id="A0A6P9A735"/>
<dbReference type="Pfam" id="PF21788">
    <property type="entry name" value="TNP-like_GBD"/>
    <property type="match status" value="1"/>
</dbReference>
<accession>A0A6P9A735</accession>
<feature type="domain" description="THAP-type" evidence="6">
    <location>
        <begin position="1"/>
        <end position="75"/>
    </location>
</feature>
<keyword evidence="3" id="KW-0862">Zinc</keyword>
<dbReference type="GO" id="GO:0008270">
    <property type="term" value="F:zinc ion binding"/>
    <property type="evidence" value="ECO:0007669"/>
    <property type="project" value="UniProtKB-KW"/>
</dbReference>
<dbReference type="InterPro" id="IPR038441">
    <property type="entry name" value="THAP_Znf_sf"/>
</dbReference>
<dbReference type="InParanoid" id="A0A6P9A735"/>
<dbReference type="PANTHER" id="PTHR46600">
    <property type="entry name" value="THAP DOMAIN-CONTAINING"/>
    <property type="match status" value="1"/>
</dbReference>
<dbReference type="InterPro" id="IPR048366">
    <property type="entry name" value="TNP-like_GBD"/>
</dbReference>
<dbReference type="InterPro" id="IPR048365">
    <property type="entry name" value="TNP-like_RNaseH_N"/>
</dbReference>
<dbReference type="GeneID" id="117652783"/>
<dbReference type="GO" id="GO:0043565">
    <property type="term" value="F:sequence-specific DNA binding"/>
    <property type="evidence" value="ECO:0007669"/>
    <property type="project" value="InterPro"/>
</dbReference>
<dbReference type="PROSITE" id="PS50950">
    <property type="entry name" value="ZF_THAP"/>
    <property type="match status" value="1"/>
</dbReference>
<reference evidence="8" key="1">
    <citation type="submission" date="2025-08" db="UniProtKB">
        <authorList>
            <consortium name="RefSeq"/>
        </authorList>
    </citation>
    <scope>IDENTIFICATION</scope>
    <source>
        <tissue evidence="8">Total insect</tissue>
    </source>
</reference>
<dbReference type="RefSeq" id="XP_034253768.1">
    <property type="nucleotide sequence ID" value="XM_034397877.1"/>
</dbReference>
<dbReference type="InterPro" id="IPR026516">
    <property type="entry name" value="THAP1/10"/>
</dbReference>
<keyword evidence="4 5" id="KW-0238">DNA-binding</keyword>
<evidence type="ECO:0000256" key="4">
    <source>
        <dbReference type="ARBA" id="ARBA00023125"/>
    </source>
</evidence>
<dbReference type="SMART" id="SM00692">
    <property type="entry name" value="DM3"/>
    <property type="match status" value="1"/>
</dbReference>
<gene>
    <name evidence="8" type="primary">LOC117652783</name>
</gene>
<sequence length="695" mass="79082">MVGCCVGNCTNSSAKGFGMFRFPKDPKFRGKWTDVCDRPGWAPSNHSRMCDAHFDENQWEKYKVRLKSEAVPHRLCTCHHRIPYNVHEMFGAIAPNVDHLYAAKPQHFRDCSKVLGRTVQQVPSPVDVVEHCVLQRQLQDLTARLAAKENEVKGQQALLSSVSSLKSASEDNNIKPHFDSGDIKSGLQLRFACGTSGYETVLKSPALMKKQPSVRTLQRRTEHIAFEPGLQIDIISALREKVKALPDQRDRDCNLFFDAMATKARLDFDIGTKSYLGRSTLPGLENPDLACKGEIWMFGGIRQKWKQIVAWHLTPNQECAKVKKNVILDLLKKADEAGLNVVSIVCDVGNRSLLAELGFCTTKSEMRYCIPNPVKPTVPLYLVPDAVHVFKSLKEMIVSNEVITLPDYIVEEFDLPSNEVCLSHIEYLEEYQRGEDLKFVPKLKVTDIHTPHYSKMKVKSAYQVLHHNTACGIEYLVQKKIVPESHRTTSWFVEVVDRWRQLMTSRTLSTALGKMNEEAYNKARAHLKLVIKIFKDMKVEGGWKPVQTHLVMATESILEISEHLLEECGYDFLFVGRFLQDIVENLFSVIRMQRPTPGPVELKYRLKQCALSQFNKEIKNSSYDFADTDDFVDLLLVKMREKPVATKKPDLDLSCIVWCEQVPLDAFAVGQEDILYRMCGFAVVSLVKLHMLKCE</sequence>
<name>A0A6P9A735_THRPL</name>
<dbReference type="Pfam" id="PF21787">
    <property type="entry name" value="TNP-like_RNaseH_N"/>
    <property type="match status" value="1"/>
</dbReference>
<dbReference type="Gene3D" id="6.20.210.20">
    <property type="entry name" value="THAP domain"/>
    <property type="match status" value="1"/>
</dbReference>